<dbReference type="InterPro" id="IPR029787">
    <property type="entry name" value="Nucleotide_cyclase"/>
</dbReference>
<protein>
    <recommendedName>
        <fullName evidence="1">GGDEF domain-containing protein</fullName>
    </recommendedName>
</protein>
<dbReference type="Proteomes" id="UP000642070">
    <property type="component" value="Unassembled WGS sequence"/>
</dbReference>
<reference evidence="2" key="2">
    <citation type="submission" date="2020-09" db="EMBL/GenBank/DDBJ databases">
        <authorList>
            <person name="Sun Q."/>
            <person name="Ohkuma M."/>
        </authorList>
    </citation>
    <scope>NUCLEOTIDE SEQUENCE</scope>
    <source>
        <strain evidence="2">JCM 19831</strain>
    </source>
</reference>
<dbReference type="InterPro" id="IPR052163">
    <property type="entry name" value="DGC-Regulatory_Protein"/>
</dbReference>
<proteinExistence type="predicted"/>
<dbReference type="Gene3D" id="3.30.70.270">
    <property type="match status" value="1"/>
</dbReference>
<accession>A0A917WZQ1</accession>
<feature type="domain" description="GGDEF" evidence="1">
    <location>
        <begin position="63"/>
        <end position="193"/>
    </location>
</feature>
<dbReference type="EMBL" id="BMPI01000027">
    <property type="protein sequence ID" value="GGM45144.1"/>
    <property type="molecule type" value="Genomic_DNA"/>
</dbReference>
<organism evidence="2 3">
    <name type="scientific">Dactylosporangium sucinum</name>
    <dbReference type="NCBI Taxonomy" id="1424081"/>
    <lineage>
        <taxon>Bacteria</taxon>
        <taxon>Bacillati</taxon>
        <taxon>Actinomycetota</taxon>
        <taxon>Actinomycetes</taxon>
        <taxon>Micromonosporales</taxon>
        <taxon>Micromonosporaceae</taxon>
        <taxon>Dactylosporangium</taxon>
    </lineage>
</organism>
<gene>
    <name evidence="2" type="ORF">GCM10007977_053340</name>
</gene>
<evidence type="ECO:0000313" key="3">
    <source>
        <dbReference type="Proteomes" id="UP000642070"/>
    </source>
</evidence>
<dbReference type="PANTHER" id="PTHR46663:SF2">
    <property type="entry name" value="GGDEF DOMAIN-CONTAINING PROTEIN"/>
    <property type="match status" value="1"/>
</dbReference>
<dbReference type="InterPro" id="IPR000160">
    <property type="entry name" value="GGDEF_dom"/>
</dbReference>
<evidence type="ECO:0000313" key="2">
    <source>
        <dbReference type="EMBL" id="GGM45144.1"/>
    </source>
</evidence>
<dbReference type="AlphaFoldDB" id="A0A917WZQ1"/>
<dbReference type="SUPFAM" id="SSF55073">
    <property type="entry name" value="Nucleotide cyclase"/>
    <property type="match status" value="1"/>
</dbReference>
<reference evidence="2" key="1">
    <citation type="journal article" date="2014" name="Int. J. Syst. Evol. Microbiol.">
        <title>Complete genome sequence of Corynebacterium casei LMG S-19264T (=DSM 44701T), isolated from a smear-ripened cheese.</title>
        <authorList>
            <consortium name="US DOE Joint Genome Institute (JGI-PGF)"/>
            <person name="Walter F."/>
            <person name="Albersmeier A."/>
            <person name="Kalinowski J."/>
            <person name="Ruckert C."/>
        </authorList>
    </citation>
    <scope>NUCLEOTIDE SEQUENCE</scope>
    <source>
        <strain evidence="2">JCM 19831</strain>
    </source>
</reference>
<dbReference type="CDD" id="cd01949">
    <property type="entry name" value="GGDEF"/>
    <property type="match status" value="1"/>
</dbReference>
<dbReference type="RefSeq" id="WP_190252677.1">
    <property type="nucleotide sequence ID" value="NZ_BMPI01000027.1"/>
</dbReference>
<keyword evidence="3" id="KW-1185">Reference proteome</keyword>
<dbReference type="SMART" id="SM00267">
    <property type="entry name" value="GGDEF"/>
    <property type="match status" value="1"/>
</dbReference>
<dbReference type="PROSITE" id="PS50887">
    <property type="entry name" value="GGDEF"/>
    <property type="match status" value="1"/>
</dbReference>
<evidence type="ECO:0000259" key="1">
    <source>
        <dbReference type="PROSITE" id="PS50887"/>
    </source>
</evidence>
<comment type="caution">
    <text evidence="2">The sequence shown here is derived from an EMBL/GenBank/DDBJ whole genome shotgun (WGS) entry which is preliminary data.</text>
</comment>
<dbReference type="PANTHER" id="PTHR46663">
    <property type="entry name" value="DIGUANYLATE CYCLASE DGCT-RELATED"/>
    <property type="match status" value="1"/>
</dbReference>
<dbReference type="NCBIfam" id="TIGR00254">
    <property type="entry name" value="GGDEF"/>
    <property type="match status" value="1"/>
</dbReference>
<sequence>MGLVAARQAAALRENGRLLAQNRRLTERLQHQAWHDELTGLANRAYLARRADEAIERYTTTGADTALLLLDLDGFKAVNDGLGHEVGDRLLCEIAARLTREAAGDTVCRLGGDEFVVLTERTAAHAAALADRLVRTVATPVAIDGHRAAVGASIGIAFVSDAPTSRADLLRRADAAMYAVKTTGKSNWRLSAPAPVLQQTR</sequence>
<dbReference type="Pfam" id="PF00990">
    <property type="entry name" value="GGDEF"/>
    <property type="match status" value="1"/>
</dbReference>
<dbReference type="InterPro" id="IPR043128">
    <property type="entry name" value="Rev_trsase/Diguanyl_cyclase"/>
</dbReference>
<name>A0A917WZQ1_9ACTN</name>